<dbReference type="EMBL" id="QZEI01000019">
    <property type="protein sequence ID" value="RLV60232.1"/>
    <property type="molecule type" value="Genomic_DNA"/>
</dbReference>
<evidence type="ECO:0000256" key="1">
    <source>
        <dbReference type="SAM" id="SignalP"/>
    </source>
</evidence>
<keyword evidence="1" id="KW-0732">Signal</keyword>
<feature type="chain" id="PRO_5017938546" evidence="1">
    <location>
        <begin position="20"/>
        <end position="166"/>
    </location>
</feature>
<evidence type="ECO:0000313" key="2">
    <source>
        <dbReference type="EMBL" id="RLV60232.1"/>
    </source>
</evidence>
<dbReference type="RefSeq" id="WP_121838519.1">
    <property type="nucleotide sequence ID" value="NZ_ML014768.1"/>
</dbReference>
<dbReference type="AlphaFoldDB" id="A0A3L8Q1P6"/>
<dbReference type="Proteomes" id="UP000281474">
    <property type="component" value="Unassembled WGS sequence"/>
</dbReference>
<sequence>MARFVVTLLMLLLCPLAHTNSFLKCTLGEKVVYTQTTCPNGYKRQQINYQSGIINEIDLDKESSKEDPLKVLLKKGTVSRGKLLKLIRSEIIRLKREISFNKVVKNGELQEIERNRYWQDIPANNPKYLEKIKQIHQHFDSLNAINQAKIKALSKHYLQIDEDAKG</sequence>
<name>A0A3L8Q1P6_9GAMM</name>
<gene>
    <name evidence="2" type="ORF">D5018_08185</name>
</gene>
<proteinExistence type="predicted"/>
<dbReference type="OrthoDB" id="6263847at2"/>
<evidence type="ECO:0000313" key="3">
    <source>
        <dbReference type="Proteomes" id="UP000281474"/>
    </source>
</evidence>
<protein>
    <submittedName>
        <fullName evidence="2">DUF4124 domain-containing protein</fullName>
    </submittedName>
</protein>
<accession>A0A3L8Q1P6</accession>
<organism evidence="2 3">
    <name type="scientific">Parashewanella curva</name>
    <dbReference type="NCBI Taxonomy" id="2338552"/>
    <lineage>
        <taxon>Bacteria</taxon>
        <taxon>Pseudomonadati</taxon>
        <taxon>Pseudomonadota</taxon>
        <taxon>Gammaproteobacteria</taxon>
        <taxon>Alteromonadales</taxon>
        <taxon>Shewanellaceae</taxon>
        <taxon>Parashewanella</taxon>
    </lineage>
</organism>
<feature type="signal peptide" evidence="1">
    <location>
        <begin position="1"/>
        <end position="19"/>
    </location>
</feature>
<keyword evidence="3" id="KW-1185">Reference proteome</keyword>
<comment type="caution">
    <text evidence="2">The sequence shown here is derived from an EMBL/GenBank/DDBJ whole genome shotgun (WGS) entry which is preliminary data.</text>
</comment>
<reference evidence="2 3" key="1">
    <citation type="submission" date="2018-09" db="EMBL/GenBank/DDBJ databases">
        <title>Phylogeny of the Shewanellaceae, and recommendation for two new genera, Pseudoshewanella and Parashewanella.</title>
        <authorList>
            <person name="Wang G."/>
        </authorList>
    </citation>
    <scope>NUCLEOTIDE SEQUENCE [LARGE SCALE GENOMIC DNA]</scope>
    <source>
        <strain evidence="2 3">C51</strain>
    </source>
</reference>